<keyword evidence="4" id="KW-1185">Reference proteome</keyword>
<dbReference type="RefSeq" id="WP_197006005.1">
    <property type="nucleotide sequence ID" value="NZ_BONS01000012.1"/>
</dbReference>
<dbReference type="EMBL" id="JADOUF010000001">
    <property type="protein sequence ID" value="MBG6139336.1"/>
    <property type="molecule type" value="Genomic_DNA"/>
</dbReference>
<dbReference type="Pfam" id="PF06013">
    <property type="entry name" value="WXG100"/>
    <property type="match status" value="1"/>
</dbReference>
<dbReference type="Proteomes" id="UP000622552">
    <property type="component" value="Unassembled WGS sequence"/>
</dbReference>
<gene>
    <name evidence="3" type="ORF">IW245_005530</name>
</gene>
<feature type="region of interest" description="Disordered" evidence="2">
    <location>
        <begin position="80"/>
        <end position="105"/>
    </location>
</feature>
<evidence type="ECO:0000313" key="3">
    <source>
        <dbReference type="EMBL" id="MBG6139336.1"/>
    </source>
</evidence>
<sequence length="105" mass="11621">MAKTEAELQTMERTAREFESVNGELQQMLTRLMDELEPLRQKWQGAGGHSFEQVKRAFHDDQVAINAALRETAAAIRTSGHSYATTDQGAAADLSRVSPAKHLPL</sequence>
<dbReference type="AlphaFoldDB" id="A0A8J7GWV2"/>
<evidence type="ECO:0000256" key="1">
    <source>
        <dbReference type="RuleBase" id="RU362001"/>
    </source>
</evidence>
<evidence type="ECO:0000256" key="2">
    <source>
        <dbReference type="SAM" id="MobiDB-lite"/>
    </source>
</evidence>
<dbReference type="NCBIfam" id="TIGR03930">
    <property type="entry name" value="WXG100_ESAT6"/>
    <property type="match status" value="1"/>
</dbReference>
<protein>
    <recommendedName>
        <fullName evidence="1">ESAT-6-like protein</fullName>
    </recommendedName>
</protein>
<dbReference type="InterPro" id="IPR010310">
    <property type="entry name" value="T7SS_ESAT-6-like"/>
</dbReference>
<reference evidence="3" key="1">
    <citation type="submission" date="2020-11" db="EMBL/GenBank/DDBJ databases">
        <title>Sequencing the genomes of 1000 actinobacteria strains.</title>
        <authorList>
            <person name="Klenk H.-P."/>
        </authorList>
    </citation>
    <scope>NUCLEOTIDE SEQUENCE</scope>
    <source>
        <strain evidence="3">DSM 45356</strain>
    </source>
</reference>
<proteinExistence type="inferred from homology"/>
<name>A0A8J7GWV2_9ACTN</name>
<organism evidence="3 4">
    <name type="scientific">Longispora fulva</name>
    <dbReference type="NCBI Taxonomy" id="619741"/>
    <lineage>
        <taxon>Bacteria</taxon>
        <taxon>Bacillati</taxon>
        <taxon>Actinomycetota</taxon>
        <taxon>Actinomycetes</taxon>
        <taxon>Micromonosporales</taxon>
        <taxon>Micromonosporaceae</taxon>
        <taxon>Longispora</taxon>
    </lineage>
</organism>
<evidence type="ECO:0000313" key="4">
    <source>
        <dbReference type="Proteomes" id="UP000622552"/>
    </source>
</evidence>
<dbReference type="Gene3D" id="1.10.287.1060">
    <property type="entry name" value="ESAT-6-like"/>
    <property type="match status" value="1"/>
</dbReference>
<dbReference type="SUPFAM" id="SSF140453">
    <property type="entry name" value="EsxAB dimer-like"/>
    <property type="match status" value="1"/>
</dbReference>
<accession>A0A8J7GWV2</accession>
<comment type="similarity">
    <text evidence="1">Belongs to the WXG100 family.</text>
</comment>
<comment type="caution">
    <text evidence="3">The sequence shown here is derived from an EMBL/GenBank/DDBJ whole genome shotgun (WGS) entry which is preliminary data.</text>
</comment>
<dbReference type="InterPro" id="IPR036689">
    <property type="entry name" value="ESAT-6-like_sf"/>
</dbReference>